<dbReference type="InterPro" id="IPR005079">
    <property type="entry name" value="Peptidase_C45_hydrolase"/>
</dbReference>
<dbReference type="Gene3D" id="3.60.60.10">
    <property type="entry name" value="Penicillin V Acylase, Chain A"/>
    <property type="match status" value="1"/>
</dbReference>
<gene>
    <name evidence="2" type="ORF">C0Q70_16353</name>
</gene>
<protein>
    <recommendedName>
        <fullName evidence="1">Peptidase C45 hydrolase domain-containing protein</fullName>
    </recommendedName>
</protein>
<dbReference type="Pfam" id="PF03417">
    <property type="entry name" value="AAT"/>
    <property type="match status" value="1"/>
</dbReference>
<proteinExistence type="predicted"/>
<feature type="domain" description="Peptidase C45 hydrolase" evidence="1">
    <location>
        <begin position="142"/>
        <end position="378"/>
    </location>
</feature>
<reference evidence="2 3" key="1">
    <citation type="submission" date="2018-04" db="EMBL/GenBank/DDBJ databases">
        <title>The genome of golden apple snail Pomacea canaliculata provides insight into stress tolerance and invasive adaptation.</title>
        <authorList>
            <person name="Liu C."/>
            <person name="Liu B."/>
            <person name="Ren Y."/>
            <person name="Zhang Y."/>
            <person name="Wang H."/>
            <person name="Li S."/>
            <person name="Jiang F."/>
            <person name="Yin L."/>
            <person name="Zhang G."/>
            <person name="Qian W."/>
            <person name="Fan W."/>
        </authorList>
    </citation>
    <scope>NUCLEOTIDE SEQUENCE [LARGE SCALE GENOMIC DNA]</scope>
    <source>
        <strain evidence="2">SZHN2017</strain>
        <tissue evidence="2">Muscle</tissue>
    </source>
</reference>
<evidence type="ECO:0000259" key="1">
    <source>
        <dbReference type="Pfam" id="PF03417"/>
    </source>
</evidence>
<dbReference type="InterPro" id="IPR047801">
    <property type="entry name" value="Peptidase_C45"/>
</dbReference>
<keyword evidence="3" id="KW-1185">Reference proteome</keyword>
<accession>A0A2T7NPJ8</accession>
<dbReference type="NCBIfam" id="NF040521">
    <property type="entry name" value="C45_proenzyme"/>
    <property type="match status" value="1"/>
</dbReference>
<organism evidence="2 3">
    <name type="scientific">Pomacea canaliculata</name>
    <name type="common">Golden apple snail</name>
    <dbReference type="NCBI Taxonomy" id="400727"/>
    <lineage>
        <taxon>Eukaryota</taxon>
        <taxon>Metazoa</taxon>
        <taxon>Spiralia</taxon>
        <taxon>Lophotrochozoa</taxon>
        <taxon>Mollusca</taxon>
        <taxon>Gastropoda</taxon>
        <taxon>Caenogastropoda</taxon>
        <taxon>Architaenioglossa</taxon>
        <taxon>Ampullarioidea</taxon>
        <taxon>Ampullariidae</taxon>
        <taxon>Pomacea</taxon>
    </lineage>
</organism>
<dbReference type="OrthoDB" id="189997at2759"/>
<dbReference type="STRING" id="400727.A0A2T7NPJ8"/>
<sequence>MASTIKHPKYPSFVHLSTRGTFYDVGYNVGVSFSRQLQCFFAESKDIQNKLLPFYDSSFGRQYFEESLKVTQECFPRYIREVQGMSDGSGIPFAHLFMNNVSKEVYNVLLDPLYKEKESLQKNKADKEKSIDNFGCSDVFINRPDLKVIVHNEDCDPLMKPYGYLLSADIEDDGVKEEFSAFCYPGYLPGCAFGFNAHGLTISVDGLYPDKITRNSPGRIFLNRALLSAKDIQDACHILENEPFGTSFAFCANISTAEHEMYSIEVGPNKPKSDLHIYQIQEQSDVSKPCHYYHFNSYQHLPVLEARPLLSSKARKKRSDELPPPRTLEDALQVMSDSENNLFPIFRAPGPADSAETVSTTVFDVLTRKVFIYQGKPAAVSNKPIINLPMYI</sequence>
<dbReference type="EMBL" id="PZQS01000010">
    <property type="protein sequence ID" value="PVD23091.1"/>
    <property type="molecule type" value="Genomic_DNA"/>
</dbReference>
<dbReference type="Proteomes" id="UP000245119">
    <property type="component" value="Linkage Group LG10"/>
</dbReference>
<evidence type="ECO:0000313" key="3">
    <source>
        <dbReference type="Proteomes" id="UP000245119"/>
    </source>
</evidence>
<comment type="caution">
    <text evidence="2">The sequence shown here is derived from an EMBL/GenBank/DDBJ whole genome shotgun (WGS) entry which is preliminary data.</text>
</comment>
<dbReference type="PANTHER" id="PTHR34180:SF1">
    <property type="entry name" value="BETA-ALANYL-DOPAMINE_CARCININE HYDROLASE"/>
    <property type="match status" value="1"/>
</dbReference>
<evidence type="ECO:0000313" key="2">
    <source>
        <dbReference type="EMBL" id="PVD23091.1"/>
    </source>
</evidence>
<name>A0A2T7NPJ8_POMCA</name>
<dbReference type="PANTHER" id="PTHR34180">
    <property type="entry name" value="PEPTIDASE C45"/>
    <property type="match status" value="1"/>
</dbReference>
<dbReference type="InterPro" id="IPR047794">
    <property type="entry name" value="C45_proenzyme-like"/>
</dbReference>
<dbReference type="AlphaFoldDB" id="A0A2T7NPJ8"/>